<sequence>MTGLFRWVSFLATFLQLPFLSLPFPSLHLQWFSSITGRTPRDLFVCAPMGWVISILLQD</sequence>
<name>A0A3N4K1G0_9PEZI</name>
<keyword evidence="1" id="KW-0732">Signal</keyword>
<dbReference type="EMBL" id="ML120358">
    <property type="protein sequence ID" value="RPB04407.1"/>
    <property type="molecule type" value="Genomic_DNA"/>
</dbReference>
<gene>
    <name evidence="2" type="ORF">L873DRAFT_1799264</name>
</gene>
<dbReference type="Proteomes" id="UP000276215">
    <property type="component" value="Unassembled WGS sequence"/>
</dbReference>
<proteinExistence type="predicted"/>
<feature type="chain" id="PRO_5018138943" evidence="1">
    <location>
        <begin position="24"/>
        <end position="59"/>
    </location>
</feature>
<evidence type="ECO:0000313" key="3">
    <source>
        <dbReference type="Proteomes" id="UP000276215"/>
    </source>
</evidence>
<evidence type="ECO:0000256" key="1">
    <source>
        <dbReference type="SAM" id="SignalP"/>
    </source>
</evidence>
<accession>A0A3N4K1G0</accession>
<protein>
    <submittedName>
        <fullName evidence="2">Uncharacterized protein</fullName>
    </submittedName>
</protein>
<evidence type="ECO:0000313" key="2">
    <source>
        <dbReference type="EMBL" id="RPB04407.1"/>
    </source>
</evidence>
<organism evidence="2 3">
    <name type="scientific">Choiromyces venosus 120613-1</name>
    <dbReference type="NCBI Taxonomy" id="1336337"/>
    <lineage>
        <taxon>Eukaryota</taxon>
        <taxon>Fungi</taxon>
        <taxon>Dikarya</taxon>
        <taxon>Ascomycota</taxon>
        <taxon>Pezizomycotina</taxon>
        <taxon>Pezizomycetes</taxon>
        <taxon>Pezizales</taxon>
        <taxon>Tuberaceae</taxon>
        <taxon>Choiromyces</taxon>
    </lineage>
</organism>
<reference evidence="2 3" key="1">
    <citation type="journal article" date="2018" name="Nat. Ecol. Evol.">
        <title>Pezizomycetes genomes reveal the molecular basis of ectomycorrhizal truffle lifestyle.</title>
        <authorList>
            <person name="Murat C."/>
            <person name="Payen T."/>
            <person name="Noel B."/>
            <person name="Kuo A."/>
            <person name="Morin E."/>
            <person name="Chen J."/>
            <person name="Kohler A."/>
            <person name="Krizsan K."/>
            <person name="Balestrini R."/>
            <person name="Da Silva C."/>
            <person name="Montanini B."/>
            <person name="Hainaut M."/>
            <person name="Levati E."/>
            <person name="Barry K.W."/>
            <person name="Belfiori B."/>
            <person name="Cichocki N."/>
            <person name="Clum A."/>
            <person name="Dockter R.B."/>
            <person name="Fauchery L."/>
            <person name="Guy J."/>
            <person name="Iotti M."/>
            <person name="Le Tacon F."/>
            <person name="Lindquist E.A."/>
            <person name="Lipzen A."/>
            <person name="Malagnac F."/>
            <person name="Mello A."/>
            <person name="Molinier V."/>
            <person name="Miyauchi S."/>
            <person name="Poulain J."/>
            <person name="Riccioni C."/>
            <person name="Rubini A."/>
            <person name="Sitrit Y."/>
            <person name="Splivallo R."/>
            <person name="Traeger S."/>
            <person name="Wang M."/>
            <person name="Zifcakova L."/>
            <person name="Wipf D."/>
            <person name="Zambonelli A."/>
            <person name="Paolocci F."/>
            <person name="Nowrousian M."/>
            <person name="Ottonello S."/>
            <person name="Baldrian P."/>
            <person name="Spatafora J.W."/>
            <person name="Henrissat B."/>
            <person name="Nagy L.G."/>
            <person name="Aury J.M."/>
            <person name="Wincker P."/>
            <person name="Grigoriev I.V."/>
            <person name="Bonfante P."/>
            <person name="Martin F.M."/>
        </authorList>
    </citation>
    <scope>NUCLEOTIDE SEQUENCE [LARGE SCALE GENOMIC DNA]</scope>
    <source>
        <strain evidence="2 3">120613-1</strain>
    </source>
</reference>
<feature type="signal peptide" evidence="1">
    <location>
        <begin position="1"/>
        <end position="23"/>
    </location>
</feature>
<keyword evidence="3" id="KW-1185">Reference proteome</keyword>
<dbReference type="AlphaFoldDB" id="A0A3N4K1G0"/>